<evidence type="ECO:0000256" key="2">
    <source>
        <dbReference type="ARBA" id="ARBA00023125"/>
    </source>
</evidence>
<evidence type="ECO:0000256" key="1">
    <source>
        <dbReference type="ARBA" id="ARBA00023015"/>
    </source>
</evidence>
<dbReference type="RefSeq" id="WP_009284439.1">
    <property type="nucleotide sequence ID" value="NZ_CAIT01000009.1"/>
</dbReference>
<dbReference type="EMBL" id="CAIT01000009">
    <property type="protein sequence ID" value="CCH55874.1"/>
    <property type="molecule type" value="Genomic_DNA"/>
</dbReference>
<gene>
    <name evidence="5" type="ORF">BN8_05170</name>
</gene>
<name>I2GPP6_9BACT</name>
<dbReference type="InterPro" id="IPR018062">
    <property type="entry name" value="HTH_AraC-typ_CS"/>
</dbReference>
<dbReference type="GO" id="GO:0003700">
    <property type="term" value="F:DNA-binding transcription factor activity"/>
    <property type="evidence" value="ECO:0007669"/>
    <property type="project" value="InterPro"/>
</dbReference>
<proteinExistence type="predicted"/>
<feature type="domain" description="HTH araC/xylS-type" evidence="4">
    <location>
        <begin position="187"/>
        <end position="285"/>
    </location>
</feature>
<dbReference type="PANTHER" id="PTHR43280:SF2">
    <property type="entry name" value="HTH-TYPE TRANSCRIPTIONAL REGULATOR EXSA"/>
    <property type="match status" value="1"/>
</dbReference>
<dbReference type="AlphaFoldDB" id="I2GPP6"/>
<dbReference type="InterPro" id="IPR011051">
    <property type="entry name" value="RmlC_Cupin_sf"/>
</dbReference>
<dbReference type="PANTHER" id="PTHR43280">
    <property type="entry name" value="ARAC-FAMILY TRANSCRIPTIONAL REGULATOR"/>
    <property type="match status" value="1"/>
</dbReference>
<dbReference type="PROSITE" id="PS01124">
    <property type="entry name" value="HTH_ARAC_FAMILY_2"/>
    <property type="match status" value="1"/>
</dbReference>
<evidence type="ECO:0000259" key="4">
    <source>
        <dbReference type="PROSITE" id="PS01124"/>
    </source>
</evidence>
<keyword evidence="3" id="KW-0804">Transcription</keyword>
<reference evidence="5 6" key="1">
    <citation type="journal article" date="2012" name="J. Bacteriol.">
        <title>Genome Sequence of the Filamentous Bacterium Fibrisoma limi BUZ 3T.</title>
        <authorList>
            <person name="Filippini M."/>
            <person name="Qi W."/>
            <person name="Jaenicke S."/>
            <person name="Goesmann A."/>
            <person name="Smits T.H."/>
            <person name="Bagheri H.C."/>
        </authorList>
    </citation>
    <scope>NUCLEOTIDE SEQUENCE [LARGE SCALE GENOMIC DNA]</scope>
    <source>
        <strain evidence="6">BUZ 3T</strain>
    </source>
</reference>
<comment type="caution">
    <text evidence="5">The sequence shown here is derived from an EMBL/GenBank/DDBJ whole genome shotgun (WGS) entry which is preliminary data.</text>
</comment>
<dbReference type="Pfam" id="PF12833">
    <property type="entry name" value="HTH_18"/>
    <property type="match status" value="1"/>
</dbReference>
<evidence type="ECO:0000313" key="5">
    <source>
        <dbReference type="EMBL" id="CCH55874.1"/>
    </source>
</evidence>
<keyword evidence="6" id="KW-1185">Reference proteome</keyword>
<dbReference type="Pfam" id="PF07883">
    <property type="entry name" value="Cupin_2"/>
    <property type="match status" value="1"/>
</dbReference>
<dbReference type="InterPro" id="IPR014710">
    <property type="entry name" value="RmlC-like_jellyroll"/>
</dbReference>
<keyword evidence="1" id="KW-0805">Transcription regulation</keyword>
<dbReference type="SMART" id="SM00342">
    <property type="entry name" value="HTH_ARAC"/>
    <property type="match status" value="1"/>
</dbReference>
<dbReference type="OrthoDB" id="792101at2"/>
<dbReference type="SUPFAM" id="SSF46689">
    <property type="entry name" value="Homeodomain-like"/>
    <property type="match status" value="2"/>
</dbReference>
<dbReference type="InterPro" id="IPR013096">
    <property type="entry name" value="Cupin_2"/>
</dbReference>
<dbReference type="GO" id="GO:0043565">
    <property type="term" value="F:sequence-specific DNA binding"/>
    <property type="evidence" value="ECO:0007669"/>
    <property type="project" value="InterPro"/>
</dbReference>
<evidence type="ECO:0000313" key="6">
    <source>
        <dbReference type="Proteomes" id="UP000009309"/>
    </source>
</evidence>
<dbReference type="Gene3D" id="1.10.10.60">
    <property type="entry name" value="Homeodomain-like"/>
    <property type="match status" value="2"/>
</dbReference>
<sequence>MKPQLLAVPHQPAHSFSVRRDVVLYFYNRWHYHADVELVYIEQGSGTQFVGDRIQPFSAGDVLLIGSNLPHYWRCDDAYFNEGSSLRAVATVVHFKEACLGDSFLELPESLEVKNLLETAKLGMRLDGALRVAVAEKLRHLLEARGLERIILLLSILHLIADSTEKSLLTSANPFRISAETDTDRINRILQYSLKNYHRPISLEEIAEVATMSPNSFCRYFKSHNRKTYTQFLTELRVGRACSLLIENKISIAQVCYESGFNSFSNFNKYFKTVMGVSPLKYQQQYVAK</sequence>
<dbReference type="SUPFAM" id="SSF51182">
    <property type="entry name" value="RmlC-like cupins"/>
    <property type="match status" value="1"/>
</dbReference>
<protein>
    <submittedName>
        <fullName evidence="5">Transcriptional regulator, AraC family</fullName>
    </submittedName>
</protein>
<dbReference type="InterPro" id="IPR009057">
    <property type="entry name" value="Homeodomain-like_sf"/>
</dbReference>
<dbReference type="Gene3D" id="2.60.120.10">
    <property type="entry name" value="Jelly Rolls"/>
    <property type="match status" value="1"/>
</dbReference>
<dbReference type="InterPro" id="IPR018060">
    <property type="entry name" value="HTH_AraC"/>
</dbReference>
<evidence type="ECO:0000256" key="3">
    <source>
        <dbReference type="ARBA" id="ARBA00023163"/>
    </source>
</evidence>
<dbReference type="PROSITE" id="PS00041">
    <property type="entry name" value="HTH_ARAC_FAMILY_1"/>
    <property type="match status" value="1"/>
</dbReference>
<keyword evidence="2" id="KW-0238">DNA-binding</keyword>
<dbReference type="eggNOG" id="COG2207">
    <property type="taxonomic scope" value="Bacteria"/>
</dbReference>
<dbReference type="CDD" id="cd06976">
    <property type="entry name" value="cupin_MtlR-like_N"/>
    <property type="match status" value="1"/>
</dbReference>
<accession>I2GPP6</accession>
<dbReference type="Proteomes" id="UP000009309">
    <property type="component" value="Unassembled WGS sequence"/>
</dbReference>
<organism evidence="5 6">
    <name type="scientific">Fibrisoma limi BUZ 3</name>
    <dbReference type="NCBI Taxonomy" id="1185876"/>
    <lineage>
        <taxon>Bacteria</taxon>
        <taxon>Pseudomonadati</taxon>
        <taxon>Bacteroidota</taxon>
        <taxon>Cytophagia</taxon>
        <taxon>Cytophagales</taxon>
        <taxon>Spirosomataceae</taxon>
        <taxon>Fibrisoma</taxon>
    </lineage>
</organism>
<dbReference type="STRING" id="1185876.BN8_05170"/>